<keyword evidence="3" id="KW-0547">Nucleotide-binding</keyword>
<feature type="region of interest" description="Disordered" evidence="7">
    <location>
        <begin position="46"/>
        <end position="66"/>
    </location>
</feature>
<dbReference type="PANTHER" id="PTHR24221">
    <property type="entry name" value="ATP-BINDING CASSETTE SUB-FAMILY B"/>
    <property type="match status" value="1"/>
</dbReference>
<dbReference type="SUPFAM" id="SSF90123">
    <property type="entry name" value="ABC transporter transmembrane region"/>
    <property type="match status" value="1"/>
</dbReference>
<evidence type="ECO:0000256" key="5">
    <source>
        <dbReference type="ARBA" id="ARBA00022989"/>
    </source>
</evidence>
<feature type="transmembrane region" description="Helical" evidence="8">
    <location>
        <begin position="162"/>
        <end position="185"/>
    </location>
</feature>
<name>A0A4Q2SK60_9ACTN</name>
<dbReference type="Pfam" id="PF00005">
    <property type="entry name" value="ABC_tran"/>
    <property type="match status" value="1"/>
</dbReference>
<evidence type="ECO:0000313" key="12">
    <source>
        <dbReference type="Proteomes" id="UP000291101"/>
    </source>
</evidence>
<feature type="compositionally biased region" description="Basic and acidic residues" evidence="7">
    <location>
        <begin position="51"/>
        <end position="66"/>
    </location>
</feature>
<feature type="domain" description="ABC transmembrane type-1" evidence="10">
    <location>
        <begin position="148"/>
        <end position="390"/>
    </location>
</feature>
<keyword evidence="2 8" id="KW-0812">Transmembrane</keyword>
<dbReference type="InterPro" id="IPR003439">
    <property type="entry name" value="ABC_transporter-like_ATP-bd"/>
</dbReference>
<dbReference type="InterPro" id="IPR017871">
    <property type="entry name" value="ABC_transporter-like_CS"/>
</dbReference>
<feature type="transmembrane region" description="Helical" evidence="8">
    <location>
        <begin position="225"/>
        <end position="247"/>
    </location>
</feature>
<dbReference type="PANTHER" id="PTHR24221:SF606">
    <property type="entry name" value="COLICIN V SECRETION-PROCESSING ATP-BINDING PROTEIN"/>
    <property type="match status" value="1"/>
</dbReference>
<sequence>MTRVHRGGRSPRVVGEPGRSVPHPGVVTQSAEVLHVAVDYLDAPAGGRQVGRHETDHMPDSSREPASHWIKGQTVPVLRLTGLPLRRLAGLLGFPPGMGELIDNPTRKRLAVSVALSAVLAALDMVGVLAMLPMMQYVTGQSLDAGAVGWVSDFLGDPSPQVLVMSLALIIFGAFIVKDVASLFVRRWQLRFMASQNVSISTAMLEGYLTAPYAWHLRQNTGDKIWTIGAAVGSGYAGGLGSALGVLTELLTISFIFGSLLVISPMTTIAAAAYFGLAAFVVQRVIRPRIQAAGERNRIASQAVSKSSLQSLNAVKEIKLRKAHAPFVEDFRSKGAEGAEAGVRAAILSLLPSYFLEIAFVLGIGVLAATATTGASAEEGLVVLGLFVAAGARVLPSSVRLITGLSGIRFAYGPLKHLIIEHRAMRESQLLEGAQIVTTDVPRGSVSISGLRFYYADRPNVDVLDGVNLEIPQGTSLAVVGTSGAGKSTLIDVLLGLQRPGGGTVTAGGVSVFDNLPAWQKQLAVVPQEVSLLDVSIRDNIIFDEPLDEARLSDVIQRAQLSDLIADLPEGLDTDAGERGMRLSGGQRQRIGIARALYRNPALLVLDEATSALDNLTERRITETITGLRGQVSVVVVAHRLSTVRQCDALAFMEQGKVVAYGTFEKVRATNDRFAELVSLGSLVMVDESASGV</sequence>
<accession>A0A4Q2SK60</accession>
<organism evidence="11 12">
    <name type="scientific">Nocardioides zhouii</name>
    <dbReference type="NCBI Taxonomy" id="1168729"/>
    <lineage>
        <taxon>Bacteria</taxon>
        <taxon>Bacillati</taxon>
        <taxon>Actinomycetota</taxon>
        <taxon>Actinomycetes</taxon>
        <taxon>Propionibacteriales</taxon>
        <taxon>Nocardioidaceae</taxon>
        <taxon>Nocardioides</taxon>
    </lineage>
</organism>
<reference evidence="11 12" key="1">
    <citation type="submission" date="2019-01" db="EMBL/GenBank/DDBJ databases">
        <title>Novel species of Nocardioides.</title>
        <authorList>
            <person name="Liu Q."/>
            <person name="X Y.-H."/>
        </authorList>
    </citation>
    <scope>NUCLEOTIDE SEQUENCE [LARGE SCALE GENOMIC DNA]</scope>
    <source>
        <strain evidence="11 12">HLT2-9</strain>
    </source>
</reference>
<evidence type="ECO:0000256" key="1">
    <source>
        <dbReference type="ARBA" id="ARBA00004651"/>
    </source>
</evidence>
<dbReference type="GO" id="GO:0005886">
    <property type="term" value="C:plasma membrane"/>
    <property type="evidence" value="ECO:0007669"/>
    <property type="project" value="UniProtKB-SubCell"/>
</dbReference>
<proteinExistence type="predicted"/>
<feature type="domain" description="ABC transporter" evidence="9">
    <location>
        <begin position="446"/>
        <end position="680"/>
    </location>
</feature>
<dbReference type="PROSITE" id="PS00211">
    <property type="entry name" value="ABC_TRANSPORTER_1"/>
    <property type="match status" value="1"/>
</dbReference>
<keyword evidence="12" id="KW-1185">Reference proteome</keyword>
<dbReference type="SUPFAM" id="SSF52540">
    <property type="entry name" value="P-loop containing nucleoside triphosphate hydrolases"/>
    <property type="match status" value="1"/>
</dbReference>
<evidence type="ECO:0000256" key="3">
    <source>
        <dbReference type="ARBA" id="ARBA00022741"/>
    </source>
</evidence>
<dbReference type="EMBL" id="SDWV01000020">
    <property type="protein sequence ID" value="RYC05832.1"/>
    <property type="molecule type" value="Genomic_DNA"/>
</dbReference>
<dbReference type="InterPro" id="IPR003593">
    <property type="entry name" value="AAA+_ATPase"/>
</dbReference>
<keyword evidence="4 11" id="KW-0067">ATP-binding</keyword>
<dbReference type="Gene3D" id="3.40.50.300">
    <property type="entry name" value="P-loop containing nucleotide triphosphate hydrolases"/>
    <property type="match status" value="1"/>
</dbReference>
<evidence type="ECO:0000259" key="9">
    <source>
        <dbReference type="PROSITE" id="PS50893"/>
    </source>
</evidence>
<dbReference type="GO" id="GO:0016887">
    <property type="term" value="F:ATP hydrolysis activity"/>
    <property type="evidence" value="ECO:0007669"/>
    <property type="project" value="InterPro"/>
</dbReference>
<dbReference type="GO" id="GO:0005524">
    <property type="term" value="F:ATP binding"/>
    <property type="evidence" value="ECO:0007669"/>
    <property type="project" value="UniProtKB-KW"/>
</dbReference>
<dbReference type="GO" id="GO:0034040">
    <property type="term" value="F:ATPase-coupled lipid transmembrane transporter activity"/>
    <property type="evidence" value="ECO:0007669"/>
    <property type="project" value="TreeGrafter"/>
</dbReference>
<dbReference type="AlphaFoldDB" id="A0A4Q2SK60"/>
<comment type="subcellular location">
    <subcellularLocation>
        <location evidence="1">Cell membrane</location>
        <topology evidence="1">Multi-pass membrane protein</topology>
    </subcellularLocation>
</comment>
<dbReference type="Gene3D" id="1.20.1560.10">
    <property type="entry name" value="ABC transporter type 1, transmembrane domain"/>
    <property type="match status" value="1"/>
</dbReference>
<dbReference type="OrthoDB" id="9806127at2"/>
<dbReference type="Proteomes" id="UP000291101">
    <property type="component" value="Unassembled WGS sequence"/>
</dbReference>
<dbReference type="InterPro" id="IPR011527">
    <property type="entry name" value="ABC1_TM_dom"/>
</dbReference>
<dbReference type="PROSITE" id="PS50929">
    <property type="entry name" value="ABC_TM1F"/>
    <property type="match status" value="1"/>
</dbReference>
<feature type="transmembrane region" description="Helical" evidence="8">
    <location>
        <begin position="110"/>
        <end position="132"/>
    </location>
</feature>
<dbReference type="Pfam" id="PF00664">
    <property type="entry name" value="ABC_membrane"/>
    <property type="match status" value="1"/>
</dbReference>
<feature type="transmembrane region" description="Helical" evidence="8">
    <location>
        <begin position="354"/>
        <end position="375"/>
    </location>
</feature>
<dbReference type="InterPro" id="IPR039421">
    <property type="entry name" value="Type_1_exporter"/>
</dbReference>
<comment type="caution">
    <text evidence="11">The sequence shown here is derived from an EMBL/GenBank/DDBJ whole genome shotgun (WGS) entry which is preliminary data.</text>
</comment>
<dbReference type="InterPro" id="IPR036640">
    <property type="entry name" value="ABC1_TM_sf"/>
</dbReference>
<keyword evidence="5 8" id="KW-1133">Transmembrane helix</keyword>
<evidence type="ECO:0000256" key="6">
    <source>
        <dbReference type="ARBA" id="ARBA00023136"/>
    </source>
</evidence>
<evidence type="ECO:0000259" key="10">
    <source>
        <dbReference type="PROSITE" id="PS50929"/>
    </source>
</evidence>
<dbReference type="SMART" id="SM00382">
    <property type="entry name" value="AAA"/>
    <property type="match status" value="1"/>
</dbReference>
<gene>
    <name evidence="11" type="ORF">EUA94_17360</name>
</gene>
<dbReference type="InterPro" id="IPR027417">
    <property type="entry name" value="P-loop_NTPase"/>
</dbReference>
<evidence type="ECO:0000256" key="8">
    <source>
        <dbReference type="SAM" id="Phobius"/>
    </source>
</evidence>
<dbReference type="PROSITE" id="PS50893">
    <property type="entry name" value="ABC_TRANSPORTER_2"/>
    <property type="match status" value="1"/>
</dbReference>
<evidence type="ECO:0000256" key="7">
    <source>
        <dbReference type="SAM" id="MobiDB-lite"/>
    </source>
</evidence>
<evidence type="ECO:0000256" key="4">
    <source>
        <dbReference type="ARBA" id="ARBA00022840"/>
    </source>
</evidence>
<dbReference type="GO" id="GO:0140359">
    <property type="term" value="F:ABC-type transporter activity"/>
    <property type="evidence" value="ECO:0007669"/>
    <property type="project" value="InterPro"/>
</dbReference>
<evidence type="ECO:0000313" key="11">
    <source>
        <dbReference type="EMBL" id="RYC05832.1"/>
    </source>
</evidence>
<keyword evidence="6 8" id="KW-0472">Membrane</keyword>
<protein>
    <submittedName>
        <fullName evidence="11">ABC transporter ATP-binding protein</fullName>
    </submittedName>
</protein>
<feature type="region of interest" description="Disordered" evidence="7">
    <location>
        <begin position="1"/>
        <end position="25"/>
    </location>
</feature>
<evidence type="ECO:0000256" key="2">
    <source>
        <dbReference type="ARBA" id="ARBA00022692"/>
    </source>
</evidence>
<feature type="transmembrane region" description="Helical" evidence="8">
    <location>
        <begin position="253"/>
        <end position="282"/>
    </location>
</feature>